<dbReference type="EMBL" id="BAAANE010000003">
    <property type="protein sequence ID" value="GAA1626193.1"/>
    <property type="molecule type" value="Genomic_DNA"/>
</dbReference>
<sequence length="126" mass="13452">MVSTDDQWIGNLGHLALADAMLGALLIDMLTILAHARYPDQPGSVDLVATTKQAARELQKVLEADPALFGETAGPWLADVVAATDARNELLHAVALNQCDVCGAASRFMIPARATRSTDLTRPCRN</sequence>
<evidence type="ECO:0000313" key="2">
    <source>
        <dbReference type="EMBL" id="GAA1626193.1"/>
    </source>
</evidence>
<accession>A0ABN2F1F3</accession>
<dbReference type="Proteomes" id="UP001501319">
    <property type="component" value="Unassembled WGS sequence"/>
</dbReference>
<proteinExistence type="predicted"/>
<keyword evidence="1" id="KW-0472">Membrane</keyword>
<keyword evidence="1" id="KW-0812">Transmembrane</keyword>
<keyword evidence="1" id="KW-1133">Transmembrane helix</keyword>
<evidence type="ECO:0000256" key="1">
    <source>
        <dbReference type="SAM" id="Phobius"/>
    </source>
</evidence>
<protein>
    <submittedName>
        <fullName evidence="2">Uncharacterized protein</fullName>
    </submittedName>
</protein>
<evidence type="ECO:0000313" key="3">
    <source>
        <dbReference type="Proteomes" id="UP001501319"/>
    </source>
</evidence>
<name>A0ABN2F1F3_9ACTN</name>
<keyword evidence="3" id="KW-1185">Reference proteome</keyword>
<reference evidence="2 3" key="1">
    <citation type="journal article" date="2019" name="Int. J. Syst. Evol. Microbiol.">
        <title>The Global Catalogue of Microorganisms (GCM) 10K type strain sequencing project: providing services to taxonomists for standard genome sequencing and annotation.</title>
        <authorList>
            <consortium name="The Broad Institute Genomics Platform"/>
            <consortium name="The Broad Institute Genome Sequencing Center for Infectious Disease"/>
            <person name="Wu L."/>
            <person name="Ma J."/>
        </authorList>
    </citation>
    <scope>NUCLEOTIDE SEQUENCE [LARGE SCALE GENOMIC DNA]</scope>
    <source>
        <strain evidence="2 3">JCM 14306</strain>
    </source>
</reference>
<feature type="transmembrane region" description="Helical" evidence="1">
    <location>
        <begin position="12"/>
        <end position="34"/>
    </location>
</feature>
<gene>
    <name evidence="2" type="ORF">GCM10009744_12570</name>
</gene>
<organism evidence="2 3">
    <name type="scientific">Kribbella alba</name>
    <dbReference type="NCBI Taxonomy" id="190197"/>
    <lineage>
        <taxon>Bacteria</taxon>
        <taxon>Bacillati</taxon>
        <taxon>Actinomycetota</taxon>
        <taxon>Actinomycetes</taxon>
        <taxon>Propionibacteriales</taxon>
        <taxon>Kribbellaceae</taxon>
        <taxon>Kribbella</taxon>
    </lineage>
</organism>
<comment type="caution">
    <text evidence="2">The sequence shown here is derived from an EMBL/GenBank/DDBJ whole genome shotgun (WGS) entry which is preliminary data.</text>
</comment>